<evidence type="ECO:0000313" key="3">
    <source>
        <dbReference type="Proteomes" id="UP000621500"/>
    </source>
</evidence>
<sequence length="736" mass="79903">MTGAIDPDAGTGPPDPDAGPPVLDCPACDRLTFVLADCPCTSGGDRLLVDVGQWGSGEAYQDCQLCRGMGTVPQPCHRCRQTGRLRAQLVLTVANVDTGAVASANVVPGVVEPAQWLGDGGSWHLPVAPLLHELAAAVGAGSWAEVRNPPGSADGPVVLLPSRWRPDLPPGTRAALEAEAIASHCHDAWQLFLGRTAADPPPDPVRELTRRCRLAELLRLDLVLEARRRHPAADPTWHLRYEVPGGAVPIDARGGADDLTSAIAENSDLDAFYDLQARGRTAPAHHMTASDRPPVDPPAVDLDQIERRMLADCTDLHTGAPTAGAQAIWRDGRWWHTSLRIADTAETFSERDTGQIYLYETSILRRGWQPPAPSWQGPPVPYVDCPDCDPHSRLRRCDCVLFTGRADPDCPKCSGAGRSPSALPCDTCRDSHRLYRGLTVTLTDLAGRVVHLHWQVYRHGWRADDLTWHGDEHTWQAGEQGWHVGERVSAPHVATQPGGKPVHQLPDPFRLATWADRFGVRPDDLTELDGGGEVHHDLRKGIVTLPHPAADPLTEYLHQASRGQPGARLFVLARRPDVPSLADLVRLVLGLRLTVTVTLVDHVDNAGDLRLVQGECWDVDVEPPGRPVAPNTFPASRTPEAAIAYRLERLELAVARRVPDDPAQPIPVPQTPTPIVVDDPVPLVRRLARHHAGQPVAVHYDGVTCRLLVHERDGVRQLCTAPTLPAALTALGLDRS</sequence>
<name>A0ABQ4EQ44_9ACTN</name>
<feature type="region of interest" description="Disordered" evidence="1">
    <location>
        <begin position="1"/>
        <end position="20"/>
    </location>
</feature>
<evidence type="ECO:0000313" key="2">
    <source>
        <dbReference type="EMBL" id="GIG96778.1"/>
    </source>
</evidence>
<evidence type="ECO:0000256" key="1">
    <source>
        <dbReference type="SAM" id="MobiDB-lite"/>
    </source>
</evidence>
<feature type="compositionally biased region" description="Low complexity" evidence="1">
    <location>
        <begin position="1"/>
        <end position="12"/>
    </location>
</feature>
<proteinExistence type="predicted"/>
<organism evidence="2 3">
    <name type="scientific">Plantactinospora mayteni</name>
    <dbReference type="NCBI Taxonomy" id="566021"/>
    <lineage>
        <taxon>Bacteria</taxon>
        <taxon>Bacillati</taxon>
        <taxon>Actinomycetota</taxon>
        <taxon>Actinomycetes</taxon>
        <taxon>Micromonosporales</taxon>
        <taxon>Micromonosporaceae</taxon>
        <taxon>Plantactinospora</taxon>
    </lineage>
</organism>
<accession>A0ABQ4EQ44</accession>
<dbReference type="RefSeq" id="WP_203858316.1">
    <property type="nucleotide sequence ID" value="NZ_BAAAZQ010000001.1"/>
</dbReference>
<keyword evidence="3" id="KW-1185">Reference proteome</keyword>
<dbReference type="EMBL" id="BONX01000023">
    <property type="protein sequence ID" value="GIG96778.1"/>
    <property type="molecule type" value="Genomic_DNA"/>
</dbReference>
<dbReference type="Proteomes" id="UP000621500">
    <property type="component" value="Unassembled WGS sequence"/>
</dbReference>
<protein>
    <submittedName>
        <fullName evidence="2">Uncharacterized protein</fullName>
    </submittedName>
</protein>
<comment type="caution">
    <text evidence="2">The sequence shown here is derived from an EMBL/GenBank/DDBJ whole genome shotgun (WGS) entry which is preliminary data.</text>
</comment>
<gene>
    <name evidence="2" type="ORF">Pma05_33510</name>
</gene>
<reference evidence="2 3" key="1">
    <citation type="submission" date="2021-01" db="EMBL/GenBank/DDBJ databases">
        <title>Whole genome shotgun sequence of Plantactinospora mayteni NBRC 109088.</title>
        <authorList>
            <person name="Komaki H."/>
            <person name="Tamura T."/>
        </authorList>
    </citation>
    <scope>NUCLEOTIDE SEQUENCE [LARGE SCALE GENOMIC DNA]</scope>
    <source>
        <strain evidence="2 3">NBRC 109088</strain>
    </source>
</reference>